<dbReference type="Proteomes" id="UP000248329">
    <property type="component" value="Unassembled WGS sequence"/>
</dbReference>
<protein>
    <submittedName>
        <fullName evidence="1">Sulfopyruvate decarboxylase subunit beta</fullName>
    </submittedName>
</protein>
<accession>A0AC61KY86</accession>
<reference evidence="1" key="1">
    <citation type="submission" date="2018-01" db="EMBL/GenBank/DDBJ databases">
        <authorList>
            <person name="Krukenberg V."/>
        </authorList>
    </citation>
    <scope>NUCLEOTIDE SEQUENCE</scope>
    <source>
        <strain evidence="1">E20ANME2</strain>
    </source>
</reference>
<evidence type="ECO:0000313" key="1">
    <source>
        <dbReference type="EMBL" id="PXF56816.1"/>
    </source>
</evidence>
<organism evidence="1 2">
    <name type="scientific">Candidatus Methanogaster sp</name>
    <dbReference type="NCBI Taxonomy" id="3386292"/>
    <lineage>
        <taxon>Archaea</taxon>
        <taxon>Methanobacteriati</taxon>
        <taxon>Methanobacteriota</taxon>
        <taxon>Stenosarchaea group</taxon>
        <taxon>Methanomicrobia</taxon>
        <taxon>Methanosarcinales</taxon>
        <taxon>ANME-2 cluster</taxon>
        <taxon>Candidatus Methanogasteraceae</taxon>
        <taxon>Candidatus Methanogaster</taxon>
    </lineage>
</organism>
<sequence>MKRISAIEAIAGELTDELVICNLGYPSRELYALKDKVTHFYMLGSMGLASSIGLGLAMAQPRKVVVLDGDGSLLMNLGSLATIANHAPENYLLVVLDNQCYGSTGCQLTATSRAADLAAIATGAGVRDVRSAGTIPEVRSGVHGAGVLVATVESGNADVPIIDMEPVEIKRRFMRGSADMLKL</sequence>
<proteinExistence type="predicted"/>
<dbReference type="EMBL" id="PQXF01000083">
    <property type="protein sequence ID" value="PXF56816.1"/>
    <property type="molecule type" value="Genomic_DNA"/>
</dbReference>
<comment type="caution">
    <text evidence="1">The sequence shown here is derived from an EMBL/GenBank/DDBJ whole genome shotgun (WGS) entry which is preliminary data.</text>
</comment>
<name>A0AC61KY86_9EURY</name>
<gene>
    <name evidence="1" type="primary">comE</name>
    <name evidence="1" type="ORF">C4B59_16315</name>
</gene>
<evidence type="ECO:0000313" key="2">
    <source>
        <dbReference type="Proteomes" id="UP000248329"/>
    </source>
</evidence>